<evidence type="ECO:0000256" key="2">
    <source>
        <dbReference type="ARBA" id="ARBA00004651"/>
    </source>
</evidence>
<comment type="subunit">
    <text evidence="8">Component of the lipopolysaccharide transport and assembly complex. The LptBFG transporter is composed of two ATP-binding proteins (LptB) and two transmembrane proteins (LptF and LptG).</text>
</comment>
<feature type="transmembrane region" description="Helical" evidence="9">
    <location>
        <begin position="45"/>
        <end position="61"/>
    </location>
</feature>
<proteinExistence type="inferred from homology"/>
<evidence type="ECO:0000256" key="9">
    <source>
        <dbReference type="SAM" id="Phobius"/>
    </source>
</evidence>
<keyword evidence="4" id="KW-1003">Cell membrane</keyword>
<keyword evidence="11" id="KW-1185">Reference proteome</keyword>
<dbReference type="NCBIfam" id="TIGR04408">
    <property type="entry name" value="LptG_lptG"/>
    <property type="match status" value="1"/>
</dbReference>
<keyword evidence="5 9" id="KW-0812">Transmembrane</keyword>
<evidence type="ECO:0000256" key="8">
    <source>
        <dbReference type="ARBA" id="ARBA00026081"/>
    </source>
</evidence>
<gene>
    <name evidence="10" type="primary">yjgQ</name>
    <name evidence="10" type="ordered locus">Bfl037</name>
</gene>
<dbReference type="OrthoDB" id="9776227at2"/>
<evidence type="ECO:0000256" key="3">
    <source>
        <dbReference type="ARBA" id="ARBA00007725"/>
    </source>
</evidence>
<protein>
    <submittedName>
        <fullName evidence="10">Putative inner membrane protein predicted permease</fullName>
    </submittedName>
</protein>
<comment type="function">
    <text evidence="1">Part of the ABC transporter complex LptBFG involved in the translocation of lipopolysaccharide (LPS) from the inner membrane to the outer membrane.</text>
</comment>
<evidence type="ECO:0000256" key="6">
    <source>
        <dbReference type="ARBA" id="ARBA00022989"/>
    </source>
</evidence>
<dbReference type="GO" id="GO:0055085">
    <property type="term" value="P:transmembrane transport"/>
    <property type="evidence" value="ECO:0007669"/>
    <property type="project" value="InterPro"/>
</dbReference>
<dbReference type="PANTHER" id="PTHR33529:SF2">
    <property type="entry name" value="LIPOPOLYSACCHARIDE EXPORT SYSTEM PERMEASE PROTEIN LPTG"/>
    <property type="match status" value="1"/>
</dbReference>
<dbReference type="STRING" id="203907.Bfl037"/>
<dbReference type="InterPro" id="IPR030923">
    <property type="entry name" value="LptG"/>
</dbReference>
<evidence type="ECO:0000256" key="7">
    <source>
        <dbReference type="ARBA" id="ARBA00023136"/>
    </source>
</evidence>
<dbReference type="GO" id="GO:0043190">
    <property type="term" value="C:ATP-binding cassette (ABC) transporter complex"/>
    <property type="evidence" value="ECO:0007669"/>
    <property type="project" value="InterPro"/>
</dbReference>
<dbReference type="InterPro" id="IPR005495">
    <property type="entry name" value="LptG/LptF_permease"/>
</dbReference>
<dbReference type="KEGG" id="bfl:Bfl037"/>
<evidence type="ECO:0000313" key="10">
    <source>
        <dbReference type="EMBL" id="CAD83565.1"/>
    </source>
</evidence>
<dbReference type="Pfam" id="PF03739">
    <property type="entry name" value="LptF_LptG"/>
    <property type="match status" value="1"/>
</dbReference>
<dbReference type="GO" id="GO:0015920">
    <property type="term" value="P:lipopolysaccharide transport"/>
    <property type="evidence" value="ECO:0007669"/>
    <property type="project" value="TreeGrafter"/>
</dbReference>
<feature type="transmembrane region" description="Helical" evidence="9">
    <location>
        <begin position="332"/>
        <end position="356"/>
    </location>
</feature>
<comment type="similarity">
    <text evidence="3">Belongs to the LptF/LptG family.</text>
</comment>
<feature type="transmembrane region" description="Helical" evidence="9">
    <location>
        <begin position="309"/>
        <end position="326"/>
    </location>
</feature>
<name>Q7VQS8_BLOFL</name>
<dbReference type="HOGENOM" id="CLU_028799_1_1_6"/>
<accession>Q7VQS8</accession>
<dbReference type="PANTHER" id="PTHR33529">
    <property type="entry name" value="SLR0882 PROTEIN-RELATED"/>
    <property type="match status" value="1"/>
</dbReference>
<dbReference type="Proteomes" id="UP000002192">
    <property type="component" value="Chromosome"/>
</dbReference>
<dbReference type="AlphaFoldDB" id="Q7VQS8"/>
<evidence type="ECO:0000313" key="11">
    <source>
        <dbReference type="Proteomes" id="UP000002192"/>
    </source>
</evidence>
<evidence type="ECO:0000256" key="5">
    <source>
        <dbReference type="ARBA" id="ARBA00022692"/>
    </source>
</evidence>
<evidence type="ECO:0000256" key="1">
    <source>
        <dbReference type="ARBA" id="ARBA00002265"/>
    </source>
</evidence>
<dbReference type="EMBL" id="BX248583">
    <property type="protein sequence ID" value="CAD83565.1"/>
    <property type="molecule type" value="Genomic_DNA"/>
</dbReference>
<feature type="transmembrane region" description="Helical" evidence="9">
    <location>
        <begin position="14"/>
        <end position="33"/>
    </location>
</feature>
<keyword evidence="7 9" id="KW-0472">Membrane</keyword>
<evidence type="ECO:0000256" key="4">
    <source>
        <dbReference type="ARBA" id="ARBA00022475"/>
    </source>
</evidence>
<keyword evidence="6 9" id="KW-1133">Transmembrane helix</keyword>
<dbReference type="eggNOG" id="COG0795">
    <property type="taxonomic scope" value="Bacteria"/>
</dbReference>
<feature type="transmembrane region" description="Helical" evidence="9">
    <location>
        <begin position="279"/>
        <end position="297"/>
    </location>
</feature>
<comment type="subcellular location">
    <subcellularLocation>
        <location evidence="2">Cell membrane</location>
        <topology evidence="2">Multi-pass membrane protein</topology>
    </subcellularLocation>
</comment>
<reference evidence="10 11" key="1">
    <citation type="journal article" date="2003" name="Proc. Natl. Acad. Sci. U.S.A.">
        <title>The genome sequence of Blochmannia floridanus: comparative analysis of reduced genomes.</title>
        <authorList>
            <person name="Gil R."/>
            <person name="Silva F.J."/>
            <person name="Zientz E."/>
            <person name="Delmotte F."/>
            <person name="Gonzalez-Candelas F."/>
            <person name="Latorre A."/>
            <person name="Rausell C."/>
            <person name="Kramerbeek J."/>
            <person name="Gadau J."/>
            <person name="Hoelldobler B."/>
            <person name="van Ham R.C.H.J."/>
            <person name="Gross R."/>
            <person name="Moya A."/>
        </authorList>
    </citation>
    <scope>NUCLEOTIDE SEQUENCE [LARGE SCALE GENOMIC DNA]</scope>
</reference>
<feature type="transmembrane region" description="Helical" evidence="9">
    <location>
        <begin position="106"/>
        <end position="125"/>
    </location>
</feature>
<sequence length="360" mass="42635">MCMSNILERYIKKYVLLNIFMIFLIFISLSSIIRLVDELRNFQKQTYSVFEIFFCIFLNIIKDFELFLSLSTLLGGVLGLGILELRNELIIMKVFGLSNLQINLSVIKTSIFIVLLYVIYNIWLLPYSQYLLCSHQHYKQYNVYLFPEKNKNLWLMDSGNSFIHVNYMLTTQDLLGINLYHFTEERQLKRIIYIEKATYIDNSWSVSNINELEFVDKMQFLNRKILSYEWNTTLTPAILSMITVNPHFLSISKLICCIKYFDVLGQNSKYYQLIFWDKIFSPIFGVMMLTIALLYSYGPFYKKKISFRLFFGGIIGFVFYVLHQIFEILSIVYNITPIVGSIILIMLFLMINTIFLRNIF</sequence>
<organism evidence="10 11">
    <name type="scientific">Blochmanniella floridana</name>
    <dbReference type="NCBI Taxonomy" id="203907"/>
    <lineage>
        <taxon>Bacteria</taxon>
        <taxon>Pseudomonadati</taxon>
        <taxon>Pseudomonadota</taxon>
        <taxon>Gammaproteobacteria</taxon>
        <taxon>Enterobacterales</taxon>
        <taxon>Enterobacteriaceae</taxon>
        <taxon>ant endosymbionts</taxon>
        <taxon>Candidatus Blochmanniella</taxon>
    </lineage>
</organism>
<feature type="transmembrane region" description="Helical" evidence="9">
    <location>
        <begin position="67"/>
        <end position="85"/>
    </location>
</feature>